<gene>
    <name evidence="1" type="ORF">CEUTPL_LOCUS14142</name>
</gene>
<protein>
    <submittedName>
        <fullName evidence="1">Uncharacterized protein</fullName>
    </submittedName>
</protein>
<keyword evidence="2" id="KW-1185">Reference proteome</keyword>
<organism evidence="1 2">
    <name type="scientific">Ceutorhynchus assimilis</name>
    <name type="common">cabbage seed weevil</name>
    <dbReference type="NCBI Taxonomy" id="467358"/>
    <lineage>
        <taxon>Eukaryota</taxon>
        <taxon>Metazoa</taxon>
        <taxon>Ecdysozoa</taxon>
        <taxon>Arthropoda</taxon>
        <taxon>Hexapoda</taxon>
        <taxon>Insecta</taxon>
        <taxon>Pterygota</taxon>
        <taxon>Neoptera</taxon>
        <taxon>Endopterygota</taxon>
        <taxon>Coleoptera</taxon>
        <taxon>Polyphaga</taxon>
        <taxon>Cucujiformia</taxon>
        <taxon>Curculionidae</taxon>
        <taxon>Ceutorhynchinae</taxon>
        <taxon>Ceutorhynchus</taxon>
    </lineage>
</organism>
<dbReference type="AlphaFoldDB" id="A0A9N9QK37"/>
<dbReference type="OrthoDB" id="6754530at2759"/>
<evidence type="ECO:0000313" key="1">
    <source>
        <dbReference type="EMBL" id="CAG9773756.1"/>
    </source>
</evidence>
<proteinExistence type="predicted"/>
<dbReference type="Proteomes" id="UP001152799">
    <property type="component" value="Chromosome 9"/>
</dbReference>
<sequence length="97" mass="11159">MDQSKVFNRLESYESQIASSPDTKSSVSYHMMKQSLHNMWSAVYSTESCDSRTANIKKIQECLSSLERKVTENEQKKYQLYYGKGQDNLSNRGAKCC</sequence>
<name>A0A9N9QK37_9CUCU</name>
<reference evidence="1" key="1">
    <citation type="submission" date="2022-01" db="EMBL/GenBank/DDBJ databases">
        <authorList>
            <person name="King R."/>
        </authorList>
    </citation>
    <scope>NUCLEOTIDE SEQUENCE</scope>
</reference>
<evidence type="ECO:0000313" key="2">
    <source>
        <dbReference type="Proteomes" id="UP001152799"/>
    </source>
</evidence>
<dbReference type="EMBL" id="OU892285">
    <property type="protein sequence ID" value="CAG9773756.1"/>
    <property type="molecule type" value="Genomic_DNA"/>
</dbReference>
<accession>A0A9N9QK37</accession>